<keyword evidence="2" id="KW-1185">Reference proteome</keyword>
<sequence>MGNYPQRTRQQKGLLQQFTPLDLSPTWDGGEVIKVRGVRVIALSGQATYSDRDYVLRQAVGCIEVIGNRVATRATVLLIGFTLASDLPAATFHMSEDEAVGTMTLPASCLSAYILMANSPAAYFRMGGDGSLNALATDASSLRVQTTTA</sequence>
<reference evidence="2" key="1">
    <citation type="submission" date="2016-10" db="EMBL/GenBank/DDBJ databases">
        <authorList>
            <person name="Varghese N."/>
            <person name="Submissions S."/>
        </authorList>
    </citation>
    <scope>NUCLEOTIDE SEQUENCE [LARGE SCALE GENOMIC DNA]</scope>
    <source>
        <strain evidence="2">DSM 27981</strain>
    </source>
</reference>
<gene>
    <name evidence="1" type="ORF">SAMN04489711_101156</name>
</gene>
<dbReference type="AlphaFoldDB" id="A0A1I1ZI35"/>
<evidence type="ECO:0000313" key="2">
    <source>
        <dbReference type="Proteomes" id="UP000199119"/>
    </source>
</evidence>
<organism evidence="1 2">
    <name type="scientific">Paracidovorax wautersii</name>
    <dbReference type="NCBI Taxonomy" id="1177982"/>
    <lineage>
        <taxon>Bacteria</taxon>
        <taxon>Pseudomonadati</taxon>
        <taxon>Pseudomonadota</taxon>
        <taxon>Betaproteobacteria</taxon>
        <taxon>Burkholderiales</taxon>
        <taxon>Comamonadaceae</taxon>
        <taxon>Paracidovorax</taxon>
    </lineage>
</organism>
<proteinExistence type="predicted"/>
<accession>A0A1I1ZI35</accession>
<protein>
    <submittedName>
        <fullName evidence="1">Uncharacterized protein</fullName>
    </submittedName>
</protein>
<dbReference type="OrthoDB" id="8815948at2"/>
<dbReference type="EMBL" id="FONX01000001">
    <property type="protein sequence ID" value="SFE31494.1"/>
    <property type="molecule type" value="Genomic_DNA"/>
</dbReference>
<name>A0A1I1ZI35_9BURK</name>
<dbReference type="RefSeq" id="WP_139222750.1">
    <property type="nucleotide sequence ID" value="NZ_FONX01000001.1"/>
</dbReference>
<dbReference type="Proteomes" id="UP000199119">
    <property type="component" value="Unassembled WGS sequence"/>
</dbReference>
<evidence type="ECO:0000313" key="1">
    <source>
        <dbReference type="EMBL" id="SFE31494.1"/>
    </source>
</evidence>